<evidence type="ECO:0000313" key="2">
    <source>
        <dbReference type="Proteomes" id="UP000828941"/>
    </source>
</evidence>
<keyword evidence="2" id="KW-1185">Reference proteome</keyword>
<sequence>MKKNPTKENEEPAPYTPNSPSSSSSPFSLSSSSSSPSLTPIKMKSLSDIYANYCDYDCSITEPECFEEAAKEYAWDKDVISVKWIYKTKCNPNGSMQKNKAQFVAKGYSQQPGINYEETFAPVV</sequence>
<name>A0ACB9PDJ6_BAUVA</name>
<dbReference type="Proteomes" id="UP000828941">
    <property type="component" value="Chromosome 5"/>
</dbReference>
<organism evidence="1 2">
    <name type="scientific">Bauhinia variegata</name>
    <name type="common">Purple orchid tree</name>
    <name type="synonym">Phanera variegata</name>
    <dbReference type="NCBI Taxonomy" id="167791"/>
    <lineage>
        <taxon>Eukaryota</taxon>
        <taxon>Viridiplantae</taxon>
        <taxon>Streptophyta</taxon>
        <taxon>Embryophyta</taxon>
        <taxon>Tracheophyta</taxon>
        <taxon>Spermatophyta</taxon>
        <taxon>Magnoliopsida</taxon>
        <taxon>eudicotyledons</taxon>
        <taxon>Gunneridae</taxon>
        <taxon>Pentapetalae</taxon>
        <taxon>rosids</taxon>
        <taxon>fabids</taxon>
        <taxon>Fabales</taxon>
        <taxon>Fabaceae</taxon>
        <taxon>Cercidoideae</taxon>
        <taxon>Cercideae</taxon>
        <taxon>Bauhiniinae</taxon>
        <taxon>Bauhinia</taxon>
    </lineage>
</organism>
<accession>A0ACB9PDJ6</accession>
<dbReference type="EMBL" id="CM039430">
    <property type="protein sequence ID" value="KAI4346127.1"/>
    <property type="molecule type" value="Genomic_DNA"/>
</dbReference>
<protein>
    <submittedName>
        <fullName evidence="1">Uncharacterized protein</fullName>
    </submittedName>
</protein>
<proteinExistence type="predicted"/>
<comment type="caution">
    <text evidence="1">The sequence shown here is derived from an EMBL/GenBank/DDBJ whole genome shotgun (WGS) entry which is preliminary data.</text>
</comment>
<evidence type="ECO:0000313" key="1">
    <source>
        <dbReference type="EMBL" id="KAI4346127.1"/>
    </source>
</evidence>
<reference evidence="1 2" key="1">
    <citation type="journal article" date="2022" name="DNA Res.">
        <title>Chromosomal-level genome assembly of the orchid tree Bauhinia variegata (Leguminosae; Cercidoideae) supports the allotetraploid origin hypothesis of Bauhinia.</title>
        <authorList>
            <person name="Zhong Y."/>
            <person name="Chen Y."/>
            <person name="Zheng D."/>
            <person name="Pang J."/>
            <person name="Liu Y."/>
            <person name="Luo S."/>
            <person name="Meng S."/>
            <person name="Qian L."/>
            <person name="Wei D."/>
            <person name="Dai S."/>
            <person name="Zhou R."/>
        </authorList>
    </citation>
    <scope>NUCLEOTIDE SEQUENCE [LARGE SCALE GENOMIC DNA]</scope>
    <source>
        <strain evidence="1">BV-YZ2020</strain>
    </source>
</reference>
<gene>
    <name evidence="1" type="ORF">L6164_013205</name>
</gene>